<name>A0A0C3DTI4_9AGAM</name>
<dbReference type="InParanoid" id="A0A0C3DTI4"/>
<keyword evidence="1" id="KW-0863">Zinc-finger</keyword>
<dbReference type="Proteomes" id="UP000053989">
    <property type="component" value="Unassembled WGS sequence"/>
</dbReference>
<keyword evidence="4" id="KW-1185">Reference proteome</keyword>
<sequence>MASLLDEDIPSCDHITQLHGRMGPATFQWNAEDAPEAVSELPIRATEEFLLSTVMPQDQLGFPPVSQENQFANMSSHSDRFIDVEQQTRHKAEQNPDTDVVVYECKWDEQGNPCGQWIEGNAKEIRTHLRKLHAVNGQTKDQIRCKWSNCTETLKYGSIPRHIMTHLKVTFRCSTCQQSFSREDCIQHHLRTTDKCKQSDAITVHGPGARRIVPPNP</sequence>
<evidence type="ECO:0000313" key="3">
    <source>
        <dbReference type="EMBL" id="KIM63935.1"/>
    </source>
</evidence>
<dbReference type="AlphaFoldDB" id="A0A0C3DTI4"/>
<dbReference type="HOGENOM" id="CLU_1272924_0_0_1"/>
<dbReference type="GO" id="GO:0008270">
    <property type="term" value="F:zinc ion binding"/>
    <property type="evidence" value="ECO:0007669"/>
    <property type="project" value="UniProtKB-KW"/>
</dbReference>
<protein>
    <recommendedName>
        <fullName evidence="2">C2H2-type domain-containing protein</fullName>
    </recommendedName>
</protein>
<dbReference type="InterPro" id="IPR013087">
    <property type="entry name" value="Znf_C2H2_type"/>
</dbReference>
<feature type="domain" description="C2H2-type" evidence="2">
    <location>
        <begin position="171"/>
        <end position="199"/>
    </location>
</feature>
<gene>
    <name evidence="3" type="ORF">SCLCIDRAFT_1213736</name>
</gene>
<reference evidence="3 4" key="1">
    <citation type="submission" date="2014-04" db="EMBL/GenBank/DDBJ databases">
        <authorList>
            <consortium name="DOE Joint Genome Institute"/>
            <person name="Kuo A."/>
            <person name="Kohler A."/>
            <person name="Nagy L.G."/>
            <person name="Floudas D."/>
            <person name="Copeland A."/>
            <person name="Barry K.W."/>
            <person name="Cichocki N."/>
            <person name="Veneault-Fourrey C."/>
            <person name="LaButti K."/>
            <person name="Lindquist E.A."/>
            <person name="Lipzen A."/>
            <person name="Lundell T."/>
            <person name="Morin E."/>
            <person name="Murat C."/>
            <person name="Sun H."/>
            <person name="Tunlid A."/>
            <person name="Henrissat B."/>
            <person name="Grigoriev I.V."/>
            <person name="Hibbett D.S."/>
            <person name="Martin F."/>
            <person name="Nordberg H.P."/>
            <person name="Cantor M.N."/>
            <person name="Hua S.X."/>
        </authorList>
    </citation>
    <scope>NUCLEOTIDE SEQUENCE [LARGE SCALE GENOMIC DNA]</scope>
    <source>
        <strain evidence="3 4">Foug A</strain>
    </source>
</reference>
<evidence type="ECO:0000259" key="2">
    <source>
        <dbReference type="PROSITE" id="PS50157"/>
    </source>
</evidence>
<accession>A0A0C3DTI4</accession>
<organism evidence="3 4">
    <name type="scientific">Scleroderma citrinum Foug A</name>
    <dbReference type="NCBI Taxonomy" id="1036808"/>
    <lineage>
        <taxon>Eukaryota</taxon>
        <taxon>Fungi</taxon>
        <taxon>Dikarya</taxon>
        <taxon>Basidiomycota</taxon>
        <taxon>Agaricomycotina</taxon>
        <taxon>Agaricomycetes</taxon>
        <taxon>Agaricomycetidae</taxon>
        <taxon>Boletales</taxon>
        <taxon>Sclerodermatineae</taxon>
        <taxon>Sclerodermataceae</taxon>
        <taxon>Scleroderma</taxon>
    </lineage>
</organism>
<evidence type="ECO:0000313" key="4">
    <source>
        <dbReference type="Proteomes" id="UP000053989"/>
    </source>
</evidence>
<keyword evidence="1" id="KW-0862">Zinc</keyword>
<dbReference type="PROSITE" id="PS50157">
    <property type="entry name" value="ZINC_FINGER_C2H2_2"/>
    <property type="match status" value="1"/>
</dbReference>
<dbReference type="EMBL" id="KN822031">
    <property type="protein sequence ID" value="KIM63935.1"/>
    <property type="molecule type" value="Genomic_DNA"/>
</dbReference>
<reference evidence="4" key="2">
    <citation type="submission" date="2015-01" db="EMBL/GenBank/DDBJ databases">
        <title>Evolutionary Origins and Diversification of the Mycorrhizal Mutualists.</title>
        <authorList>
            <consortium name="DOE Joint Genome Institute"/>
            <consortium name="Mycorrhizal Genomics Consortium"/>
            <person name="Kohler A."/>
            <person name="Kuo A."/>
            <person name="Nagy L.G."/>
            <person name="Floudas D."/>
            <person name="Copeland A."/>
            <person name="Barry K.W."/>
            <person name="Cichocki N."/>
            <person name="Veneault-Fourrey C."/>
            <person name="LaButti K."/>
            <person name="Lindquist E.A."/>
            <person name="Lipzen A."/>
            <person name="Lundell T."/>
            <person name="Morin E."/>
            <person name="Murat C."/>
            <person name="Riley R."/>
            <person name="Ohm R."/>
            <person name="Sun H."/>
            <person name="Tunlid A."/>
            <person name="Henrissat B."/>
            <person name="Grigoriev I.V."/>
            <person name="Hibbett D.S."/>
            <person name="Martin F."/>
        </authorList>
    </citation>
    <scope>NUCLEOTIDE SEQUENCE [LARGE SCALE GENOMIC DNA]</scope>
    <source>
        <strain evidence="4">Foug A</strain>
    </source>
</reference>
<proteinExistence type="predicted"/>
<keyword evidence="1" id="KW-0479">Metal-binding</keyword>
<dbReference type="OrthoDB" id="2612212at2759"/>
<evidence type="ECO:0000256" key="1">
    <source>
        <dbReference type="PROSITE-ProRule" id="PRU00042"/>
    </source>
</evidence>